<reference evidence="3" key="1">
    <citation type="submission" date="2011-08" db="EMBL/GenBank/DDBJ databases">
        <title>The complete genome of Muricauda ruestringensis DSM 13258.</title>
        <authorList>
            <person name="Lucas S."/>
            <person name="Han J."/>
            <person name="Lapidus A."/>
            <person name="Bruce D."/>
            <person name="Goodwin L."/>
            <person name="Pitluck S."/>
            <person name="Peters L."/>
            <person name="Kyrpides N."/>
            <person name="Mavromatis K."/>
            <person name="Ivanova N."/>
            <person name="Ovchinnikova G."/>
            <person name="Teshima H."/>
            <person name="Detter J.C."/>
            <person name="Tapia R."/>
            <person name="Han C."/>
            <person name="Land M."/>
            <person name="Hauser L."/>
            <person name="Markowitz V."/>
            <person name="Cheng J.-F."/>
            <person name="Hugenholtz P."/>
            <person name="Woyke T."/>
            <person name="Wu D."/>
            <person name="Spring S."/>
            <person name="Schroeder M."/>
            <person name="Brambilla E."/>
            <person name="Klenk H.-P."/>
            <person name="Eisen J.A."/>
        </authorList>
    </citation>
    <scope>NUCLEOTIDE SEQUENCE [LARGE SCALE GENOMIC DNA]</scope>
    <source>
        <strain evidence="3">DSM 13258 / LMG 19739 / B1</strain>
    </source>
</reference>
<dbReference type="EMBL" id="CP002999">
    <property type="protein sequence ID" value="AEM69493.1"/>
    <property type="molecule type" value="Genomic_DNA"/>
</dbReference>
<protein>
    <submittedName>
        <fullName evidence="2">Uncharacterized protein</fullName>
    </submittedName>
</protein>
<dbReference type="OrthoDB" id="680366at2"/>
<gene>
    <name evidence="2" type="ordered locus">Murru_0439</name>
</gene>
<dbReference type="KEGG" id="mrs:Murru_0439"/>
<dbReference type="Proteomes" id="UP000008908">
    <property type="component" value="Chromosome"/>
</dbReference>
<keyword evidence="1" id="KW-0175">Coiled coil</keyword>
<feature type="coiled-coil region" evidence="1">
    <location>
        <begin position="66"/>
        <end position="119"/>
    </location>
</feature>
<dbReference type="RefSeq" id="WP_014031776.1">
    <property type="nucleotide sequence ID" value="NC_015945.1"/>
</dbReference>
<dbReference type="STRING" id="886377.Murru_0439"/>
<evidence type="ECO:0000256" key="1">
    <source>
        <dbReference type="SAM" id="Coils"/>
    </source>
</evidence>
<accession>G2PRP4</accession>
<sequence length="128" mass="15530">MDKVIIDNSDLHFEHKQWDSELAFWKDELKSFNLRLDELVNRWTKKEVLQKLEHFQNEFMLHKGVIEKLQGEIQVHEANIAAQERTGRPALDTVLVKNHSEFRKKMEEQRQIYANLKKEFFRFLSQYL</sequence>
<name>G2PRP4_ALLRU</name>
<proteinExistence type="predicted"/>
<evidence type="ECO:0000313" key="2">
    <source>
        <dbReference type="EMBL" id="AEM69493.1"/>
    </source>
</evidence>
<dbReference type="eggNOG" id="ENOG5031PF8">
    <property type="taxonomic scope" value="Bacteria"/>
</dbReference>
<keyword evidence="3" id="KW-1185">Reference proteome</keyword>
<dbReference type="AlphaFoldDB" id="G2PRP4"/>
<dbReference type="HOGENOM" id="CLU_145302_0_0_10"/>
<reference evidence="2 3" key="2">
    <citation type="journal article" date="2012" name="Stand. Genomic Sci.">
        <title>Complete genome sequence of the facultatively anaerobic, appendaged bacterium Muricauda ruestringensis type strain (B1(T)).</title>
        <authorList>
            <person name="Huntemann M."/>
            <person name="Teshima H."/>
            <person name="Lapidus A."/>
            <person name="Nolan M."/>
            <person name="Lucas S."/>
            <person name="Hammon N."/>
            <person name="Deshpande S."/>
            <person name="Cheng J.F."/>
            <person name="Tapia R."/>
            <person name="Goodwin L.A."/>
            <person name="Pitluck S."/>
            <person name="Liolios K."/>
            <person name="Pagani I."/>
            <person name="Ivanova N."/>
            <person name="Mavromatis K."/>
            <person name="Mikhailova N."/>
            <person name="Pati A."/>
            <person name="Chen A."/>
            <person name="Palaniappan K."/>
            <person name="Land M."/>
            <person name="Hauser L."/>
            <person name="Pan C."/>
            <person name="Brambilla E.M."/>
            <person name="Rohde M."/>
            <person name="Spring S."/>
            <person name="Goker M."/>
            <person name="Detter J.C."/>
            <person name="Bristow J."/>
            <person name="Eisen J.A."/>
            <person name="Markowitz V."/>
            <person name="Hugenholtz P."/>
            <person name="Kyrpides N.C."/>
            <person name="Klenk H.P."/>
            <person name="Woyke T."/>
        </authorList>
    </citation>
    <scope>NUCLEOTIDE SEQUENCE [LARGE SCALE GENOMIC DNA]</scope>
    <source>
        <strain evidence="3">DSM 13258 / LMG 19739 / B1</strain>
    </source>
</reference>
<organism evidence="2 3">
    <name type="scientific">Allomuricauda ruestringensis (strain DSM 13258 / CIP 107369 / LMG 19739 / B1)</name>
    <name type="common">Muricauda ruestringensis</name>
    <dbReference type="NCBI Taxonomy" id="886377"/>
    <lineage>
        <taxon>Bacteria</taxon>
        <taxon>Pseudomonadati</taxon>
        <taxon>Bacteroidota</taxon>
        <taxon>Flavobacteriia</taxon>
        <taxon>Flavobacteriales</taxon>
        <taxon>Flavobacteriaceae</taxon>
        <taxon>Flagellimonas</taxon>
    </lineage>
</organism>
<evidence type="ECO:0000313" key="3">
    <source>
        <dbReference type="Proteomes" id="UP000008908"/>
    </source>
</evidence>